<keyword evidence="3" id="KW-0238">DNA-binding</keyword>
<dbReference type="Gene3D" id="3.40.50.300">
    <property type="entry name" value="P-loop containing nucleotide triphosphate hydrolases"/>
    <property type="match status" value="2"/>
</dbReference>
<proteinExistence type="predicted"/>
<name>A0ABY4QW32_9ACTN</name>
<dbReference type="InterPro" id="IPR027417">
    <property type="entry name" value="P-loop_NTPase"/>
</dbReference>
<evidence type="ECO:0000313" key="7">
    <source>
        <dbReference type="EMBL" id="UQX87638.1"/>
    </source>
</evidence>
<dbReference type="Pfam" id="PF00271">
    <property type="entry name" value="Helicase_C"/>
    <property type="match status" value="1"/>
</dbReference>
<keyword evidence="7" id="KW-0378">Hydrolase</keyword>
<feature type="domain" description="Helicase C-terminal" evidence="6">
    <location>
        <begin position="379"/>
        <end position="544"/>
    </location>
</feature>
<dbReference type="SMART" id="SM00490">
    <property type="entry name" value="HELICc"/>
    <property type="match status" value="1"/>
</dbReference>
<evidence type="ECO:0000256" key="3">
    <source>
        <dbReference type="ARBA" id="ARBA00023125"/>
    </source>
</evidence>
<evidence type="ECO:0000256" key="2">
    <source>
        <dbReference type="ARBA" id="ARBA00022840"/>
    </source>
</evidence>
<dbReference type="Pfam" id="PF00270">
    <property type="entry name" value="DEAD"/>
    <property type="match status" value="1"/>
</dbReference>
<accession>A0ABY4QW32</accession>
<reference evidence="7" key="1">
    <citation type="journal article" date="2018" name="Int. J. Syst. Evol. Microbiol.">
        <title>Jatrophihabitans telluris sp. nov., isolated from sediment soil of lava forest wetlands and the emended description of the genus Jatrophihabitans.</title>
        <authorList>
            <person name="Lee K.C."/>
            <person name="Suh M.K."/>
            <person name="Eom M.K."/>
            <person name="Kim K.K."/>
            <person name="Kim J.S."/>
            <person name="Kim D.S."/>
            <person name="Ko S.H."/>
            <person name="Shin Y.K."/>
            <person name="Lee J.S."/>
        </authorList>
    </citation>
    <scope>NUCLEOTIDE SEQUENCE</scope>
    <source>
        <strain evidence="7">N237</strain>
    </source>
</reference>
<dbReference type="PANTHER" id="PTHR13710:SF153">
    <property type="entry name" value="RECQ-LIKE DNA HELICASE BLM"/>
    <property type="match status" value="1"/>
</dbReference>
<dbReference type="Proteomes" id="UP001056336">
    <property type="component" value="Chromosome"/>
</dbReference>
<keyword evidence="4" id="KW-0413">Isomerase</keyword>
<evidence type="ECO:0000256" key="4">
    <source>
        <dbReference type="ARBA" id="ARBA00023235"/>
    </source>
</evidence>
<evidence type="ECO:0000256" key="1">
    <source>
        <dbReference type="ARBA" id="ARBA00022741"/>
    </source>
</evidence>
<dbReference type="SMART" id="SM00487">
    <property type="entry name" value="DEXDc"/>
    <property type="match status" value="1"/>
</dbReference>
<feature type="domain" description="Helicase ATP-binding" evidence="5">
    <location>
        <begin position="162"/>
        <end position="350"/>
    </location>
</feature>
<sequence length="848" mass="92686">MLQDALNRWPEPYARGSGLVVSDACRRTLDALPHLGTVEAGWRDLACLIRQVLITAKVTYAGNPALTVPAGPPWPTSAQWEAVQCAAGQIVGGLRAVRALDWAPSSADDQAPAAELAISQVLAAYVDADPDLTNLVEADPFWTTAHRYEHYRGEPQRQAARAAVLNDGGSLVVALPTGRGKTAVAWSKALLSDRGVTIVVVPTVVLALDMERRTSEEAQLRGRELSPHGRFAYVGSLAPELKRQLRDAVRNGSQRLLYTSPEAFVTGLAPALLACADAGILQQIVIDEAHLVDQWGTDFRPEFQIMPGLIREAHARAPASKKPSVLMLSATLAQRPVELLTRLFAMGEDPVSVVWGSEIRTEPAYFLTNHLDERARQADVLEALSCLPRPLILYTTTVADAEEWVIRLRGAGLARVESVTGRSKDDKRRTVLERWRGYQTDGEDSPTSLDVVVGTSAFGLGLDMANVRSVVHACLPETIDRYYQEVGRSGRDGRPSVAYLCSGPRDGRIAASLNDVSMIGDKLGWERWRRLLQSGVRLTDLRYRVRKSTLPSYMLEGFGRSAQWNVQTLVLMAQAGIIRLRVPMFIADEDQSLEAQQEARTTFNEQIEDFIEFELVNGVYQSEHGWREALGRVRDEVRTAQGAALASLLTLVDGGACVGRTVARHYRVRIDGGSFGTSPACRGCPACRRAPQASPGIHPPEPCPPLPSPRAGGDAMEPWRSGNASLFAWYDDGDDIEQLLVRLAQRQIHVFWGASKKLTAKLQRAVTQSPIIRDDPDSATPLIHTYPGPIAAVLSKPELDEDIRERVRLGLPTYIVGPKDTPDPGKPGWMLRDTADSAISAASLLKGL</sequence>
<dbReference type="PANTHER" id="PTHR13710">
    <property type="entry name" value="DNA HELICASE RECQ FAMILY MEMBER"/>
    <property type="match status" value="1"/>
</dbReference>
<dbReference type="InterPro" id="IPR014001">
    <property type="entry name" value="Helicase_ATP-bd"/>
</dbReference>
<gene>
    <name evidence="7" type="ORF">M6D93_15205</name>
</gene>
<keyword evidence="7" id="KW-0347">Helicase</keyword>
<dbReference type="SUPFAM" id="SSF52540">
    <property type="entry name" value="P-loop containing nucleoside triphosphate hydrolases"/>
    <property type="match status" value="1"/>
</dbReference>
<evidence type="ECO:0000259" key="5">
    <source>
        <dbReference type="PROSITE" id="PS51192"/>
    </source>
</evidence>
<protein>
    <submittedName>
        <fullName evidence="7">DEAD/DEAH box helicase</fullName>
    </submittedName>
</protein>
<keyword evidence="1" id="KW-0547">Nucleotide-binding</keyword>
<dbReference type="RefSeq" id="WP_249770355.1">
    <property type="nucleotide sequence ID" value="NZ_CP097332.1"/>
</dbReference>
<dbReference type="PROSITE" id="PS51192">
    <property type="entry name" value="HELICASE_ATP_BIND_1"/>
    <property type="match status" value="1"/>
</dbReference>
<dbReference type="GO" id="GO:0004386">
    <property type="term" value="F:helicase activity"/>
    <property type="evidence" value="ECO:0007669"/>
    <property type="project" value="UniProtKB-KW"/>
</dbReference>
<reference evidence="7" key="2">
    <citation type="submission" date="2022-05" db="EMBL/GenBank/DDBJ databases">
        <authorList>
            <person name="Kim J.-S."/>
            <person name="Lee K."/>
            <person name="Suh M."/>
            <person name="Eom M."/>
            <person name="Kim J.-S."/>
            <person name="Kim D.-S."/>
            <person name="Ko S.-H."/>
            <person name="Shin Y."/>
            <person name="Lee J.-S."/>
        </authorList>
    </citation>
    <scope>NUCLEOTIDE SEQUENCE</scope>
    <source>
        <strain evidence="7">N237</strain>
    </source>
</reference>
<dbReference type="PROSITE" id="PS51194">
    <property type="entry name" value="HELICASE_CTER"/>
    <property type="match status" value="1"/>
</dbReference>
<dbReference type="EMBL" id="CP097332">
    <property type="protein sequence ID" value="UQX87638.1"/>
    <property type="molecule type" value="Genomic_DNA"/>
</dbReference>
<keyword evidence="2" id="KW-0067">ATP-binding</keyword>
<dbReference type="NCBIfam" id="NF041063">
    <property type="entry name" value="DpdF"/>
    <property type="match status" value="1"/>
</dbReference>
<dbReference type="InterPro" id="IPR011545">
    <property type="entry name" value="DEAD/DEAH_box_helicase_dom"/>
</dbReference>
<evidence type="ECO:0000313" key="8">
    <source>
        <dbReference type="Proteomes" id="UP001056336"/>
    </source>
</evidence>
<evidence type="ECO:0000259" key="6">
    <source>
        <dbReference type="PROSITE" id="PS51194"/>
    </source>
</evidence>
<dbReference type="InterPro" id="IPR001650">
    <property type="entry name" value="Helicase_C-like"/>
</dbReference>
<keyword evidence="8" id="KW-1185">Reference proteome</keyword>
<organism evidence="7 8">
    <name type="scientific">Jatrophihabitans telluris</name>
    <dbReference type="NCBI Taxonomy" id="2038343"/>
    <lineage>
        <taxon>Bacteria</taxon>
        <taxon>Bacillati</taxon>
        <taxon>Actinomycetota</taxon>
        <taxon>Actinomycetes</taxon>
        <taxon>Jatrophihabitantales</taxon>
        <taxon>Jatrophihabitantaceae</taxon>
        <taxon>Jatrophihabitans</taxon>
    </lineage>
</organism>